<reference evidence="1 2" key="1">
    <citation type="submission" date="2023-07" db="EMBL/GenBank/DDBJ databases">
        <title>Genomic Encyclopedia of Type Strains, Phase IV (KMG-IV): sequencing the most valuable type-strain genomes for metagenomic binning, comparative biology and taxonomic classification.</title>
        <authorList>
            <person name="Goeker M."/>
        </authorList>
    </citation>
    <scope>NUCLEOTIDE SEQUENCE [LARGE SCALE GENOMIC DNA]</scope>
    <source>
        <strain evidence="1 2">DSM 9768</strain>
    </source>
</reference>
<evidence type="ECO:0000313" key="2">
    <source>
        <dbReference type="Proteomes" id="UP001230005"/>
    </source>
</evidence>
<proteinExistence type="predicted"/>
<evidence type="ECO:0000313" key="1">
    <source>
        <dbReference type="EMBL" id="MDQ0257545.1"/>
    </source>
</evidence>
<comment type="caution">
    <text evidence="1">The sequence shown here is derived from an EMBL/GenBank/DDBJ whole genome shotgun (WGS) entry which is preliminary data.</text>
</comment>
<keyword evidence="2" id="KW-1185">Reference proteome</keyword>
<name>A0ABU0A5C9_9BACI</name>
<accession>A0ABU0A5C9</accession>
<organism evidence="1 2">
    <name type="scientific">Evansella vedderi</name>
    <dbReference type="NCBI Taxonomy" id="38282"/>
    <lineage>
        <taxon>Bacteria</taxon>
        <taxon>Bacillati</taxon>
        <taxon>Bacillota</taxon>
        <taxon>Bacilli</taxon>
        <taxon>Bacillales</taxon>
        <taxon>Bacillaceae</taxon>
        <taxon>Evansella</taxon>
    </lineage>
</organism>
<dbReference type="EMBL" id="JAUSUG010000029">
    <property type="protein sequence ID" value="MDQ0257545.1"/>
    <property type="molecule type" value="Genomic_DNA"/>
</dbReference>
<dbReference type="Proteomes" id="UP001230005">
    <property type="component" value="Unassembled WGS sequence"/>
</dbReference>
<sequence>MAFGVKRSELLQWKKKAREGEVAFLTHFWLDDRFPQYHTVTKAACSNREKLVQWGKQYGLKGEWIHDREDFPHFDLLGDRQREILMEEGLYDQLEKLENRRKGMKVNE</sequence>
<gene>
    <name evidence="1" type="ORF">J2S74_005003</name>
</gene>
<dbReference type="RefSeq" id="WP_307331432.1">
    <property type="nucleotide sequence ID" value="NZ_JAUSUG010000029.1"/>
</dbReference>
<protein>
    <submittedName>
        <fullName evidence="1">Uncharacterized protein</fullName>
    </submittedName>
</protein>